<feature type="compositionally biased region" description="Basic and acidic residues" evidence="1">
    <location>
        <begin position="589"/>
        <end position="603"/>
    </location>
</feature>
<feature type="domain" description="Helicase HerA central" evidence="2">
    <location>
        <begin position="151"/>
        <end position="394"/>
    </location>
</feature>
<dbReference type="AlphaFoldDB" id="A0A3B0TRL0"/>
<protein>
    <submittedName>
        <fullName evidence="3">Bipolar DNA helicase HerA</fullName>
    </submittedName>
</protein>
<feature type="region of interest" description="Disordered" evidence="1">
    <location>
        <begin position="579"/>
        <end position="641"/>
    </location>
</feature>
<evidence type="ECO:0000256" key="1">
    <source>
        <dbReference type="SAM" id="MobiDB-lite"/>
    </source>
</evidence>
<organism evidence="3">
    <name type="scientific">hydrothermal vent metagenome</name>
    <dbReference type="NCBI Taxonomy" id="652676"/>
    <lineage>
        <taxon>unclassified sequences</taxon>
        <taxon>metagenomes</taxon>
        <taxon>ecological metagenomes</taxon>
    </lineage>
</organism>
<evidence type="ECO:0000313" key="3">
    <source>
        <dbReference type="EMBL" id="VAW18823.1"/>
    </source>
</evidence>
<name>A0A3B0TRL0_9ZZZZ</name>
<dbReference type="Gene3D" id="3.40.50.300">
    <property type="entry name" value="P-loop containing nucleotide triphosphate hydrolases"/>
    <property type="match status" value="2"/>
</dbReference>
<dbReference type="GO" id="GO:0004386">
    <property type="term" value="F:helicase activity"/>
    <property type="evidence" value="ECO:0007669"/>
    <property type="project" value="UniProtKB-KW"/>
</dbReference>
<sequence>MAFAFDDTAAEISAPDASPAPDAATPIGTVVEITGSRAIAQLDHDVMAKDTGSGINPHIGTMMSIDTGHSIVLGLITSMSMPTAPNGAMAGGGVGRMNIELVGELLREADGYLKTCRRGVSVYPRLGDKVCPATREMLQKAYQYGDFNGAEIGVINQDDTIPAVVKIDEMLGKHFAIVGSTGTGKSCVVALILRQVLIKNPNAHIVLLDPHNEYGSCFDDKVELVTLKDLSLPFWFLTFEEVVETLIGDPVKNAAEVEILRDLIPVAKRQFGSNSSRAAALLHKSGAKRARYSVDIPTPYLISDLVSLIDDQLGSLEKQNGLAPLKRLKSRIESISQDPRFEFMFGSLTIHDNLARVLKRLFRIPVAGRPITVIELMGLPSEIVNVVVSVLSRLAFDVSMSSDGKIPITFVCEEAHRYVPRDTATGFEPTKRSISRIAKEGRKYGASLCIVSQRPGDLDPTILSQCSTVFAMRLSNERDQKIIQSALSEATASMMEFLSSLGTRESIAFGEGVTLPSRISFMELPQSALPRGGGTKVTEAWSKDISDDGHIEDIVERWRLAAQEDHAGDTIADAFENMGELPRGGDQYAGDRRGPEPGRRGLDFADTAMSPALTPMKTGGHDTKKRSLLKPGTDFSKRFGA</sequence>
<keyword evidence="3" id="KW-0067">ATP-binding</keyword>
<dbReference type="InterPro" id="IPR027417">
    <property type="entry name" value="P-loop_NTPase"/>
</dbReference>
<proteinExistence type="predicted"/>
<dbReference type="InterPro" id="IPR002789">
    <property type="entry name" value="HerA_central"/>
</dbReference>
<dbReference type="PANTHER" id="PTHR42957">
    <property type="entry name" value="HELICASE MJ1565-RELATED"/>
    <property type="match status" value="1"/>
</dbReference>
<dbReference type="EMBL" id="UOEM01000119">
    <property type="protein sequence ID" value="VAW18823.1"/>
    <property type="molecule type" value="Genomic_DNA"/>
</dbReference>
<keyword evidence="3" id="KW-0347">Helicase</keyword>
<evidence type="ECO:0000259" key="2">
    <source>
        <dbReference type="Pfam" id="PF01935"/>
    </source>
</evidence>
<accession>A0A3B0TRL0</accession>
<keyword evidence="3" id="KW-0547">Nucleotide-binding</keyword>
<dbReference type="SUPFAM" id="SSF52540">
    <property type="entry name" value="P-loop containing nucleoside triphosphate hydrolases"/>
    <property type="match status" value="1"/>
</dbReference>
<keyword evidence="3" id="KW-0378">Hydrolase</keyword>
<reference evidence="3" key="1">
    <citation type="submission" date="2018-06" db="EMBL/GenBank/DDBJ databases">
        <authorList>
            <person name="Zhirakovskaya E."/>
        </authorList>
    </citation>
    <scope>NUCLEOTIDE SEQUENCE</scope>
</reference>
<dbReference type="PANTHER" id="PTHR42957:SF1">
    <property type="entry name" value="HELICASE MJ1565-RELATED"/>
    <property type="match status" value="1"/>
</dbReference>
<gene>
    <name evidence="3" type="ORF">MNBD_ALPHA09-1264</name>
</gene>
<dbReference type="Pfam" id="PF01935">
    <property type="entry name" value="DUF87"/>
    <property type="match status" value="1"/>
</dbReference>
<dbReference type="InterPro" id="IPR008571">
    <property type="entry name" value="HerA-like"/>
</dbReference>